<evidence type="ECO:0000259" key="7">
    <source>
        <dbReference type="Pfam" id="PF01850"/>
    </source>
</evidence>
<dbReference type="Gene3D" id="3.40.50.1010">
    <property type="entry name" value="5'-nuclease"/>
    <property type="match status" value="1"/>
</dbReference>
<dbReference type="InterPro" id="IPR029060">
    <property type="entry name" value="PIN-like_dom_sf"/>
</dbReference>
<evidence type="ECO:0000313" key="9">
    <source>
        <dbReference type="EMBL" id="KAF2174331.1"/>
    </source>
</evidence>
<comment type="similarity">
    <text evidence="6">Belongs to the PINc/VapC protein family.</text>
</comment>
<evidence type="ECO:0000313" key="10">
    <source>
        <dbReference type="Proteomes" id="UP000800200"/>
    </source>
</evidence>
<dbReference type="InterPro" id="IPR013321">
    <property type="entry name" value="Arc_rbn_hlx_hlx"/>
</dbReference>
<dbReference type="GO" id="GO:0004540">
    <property type="term" value="F:RNA nuclease activity"/>
    <property type="evidence" value="ECO:0007669"/>
    <property type="project" value="UniProtKB-ARBA"/>
</dbReference>
<dbReference type="GO" id="GO:0046872">
    <property type="term" value="F:metal ion binding"/>
    <property type="evidence" value="ECO:0007669"/>
    <property type="project" value="UniProtKB-KW"/>
</dbReference>
<evidence type="ECO:0000256" key="3">
    <source>
        <dbReference type="ARBA" id="ARBA00022723"/>
    </source>
</evidence>
<dbReference type="SUPFAM" id="SSF88723">
    <property type="entry name" value="PIN domain-like"/>
    <property type="match status" value="1"/>
</dbReference>
<dbReference type="Proteomes" id="UP000800200">
    <property type="component" value="Unassembled WGS sequence"/>
</dbReference>
<gene>
    <name evidence="9" type="ORF">K469DRAFT_695285</name>
</gene>
<proteinExistence type="inferred from homology"/>
<dbReference type="InterPro" id="IPR050556">
    <property type="entry name" value="Type_II_TA_system_RNase"/>
</dbReference>
<keyword evidence="4" id="KW-0378">Hydrolase</keyword>
<reference evidence="9" key="1">
    <citation type="journal article" date="2020" name="Stud. Mycol.">
        <title>101 Dothideomycetes genomes: a test case for predicting lifestyles and emergence of pathogens.</title>
        <authorList>
            <person name="Haridas S."/>
            <person name="Albert R."/>
            <person name="Binder M."/>
            <person name="Bloem J."/>
            <person name="Labutti K."/>
            <person name="Salamov A."/>
            <person name="Andreopoulos B."/>
            <person name="Baker S."/>
            <person name="Barry K."/>
            <person name="Bills G."/>
            <person name="Bluhm B."/>
            <person name="Cannon C."/>
            <person name="Castanera R."/>
            <person name="Culley D."/>
            <person name="Daum C."/>
            <person name="Ezra D."/>
            <person name="Gonzalez J."/>
            <person name="Henrissat B."/>
            <person name="Kuo A."/>
            <person name="Liang C."/>
            <person name="Lipzen A."/>
            <person name="Lutzoni F."/>
            <person name="Magnuson J."/>
            <person name="Mondo S."/>
            <person name="Nolan M."/>
            <person name="Ohm R."/>
            <person name="Pangilinan J."/>
            <person name="Park H.-J."/>
            <person name="Ramirez L."/>
            <person name="Alfaro M."/>
            <person name="Sun H."/>
            <person name="Tritt A."/>
            <person name="Yoshinaga Y."/>
            <person name="Zwiers L.-H."/>
            <person name="Turgeon B."/>
            <person name="Goodwin S."/>
            <person name="Spatafora J."/>
            <person name="Crous P."/>
            <person name="Grigoriev I."/>
        </authorList>
    </citation>
    <scope>NUCLEOTIDE SEQUENCE</scope>
    <source>
        <strain evidence="9">CBS 207.26</strain>
    </source>
</reference>
<keyword evidence="2" id="KW-0540">Nuclease</keyword>
<evidence type="ECO:0000256" key="6">
    <source>
        <dbReference type="ARBA" id="ARBA00038093"/>
    </source>
</evidence>
<dbReference type="SUPFAM" id="SSF47598">
    <property type="entry name" value="Ribbon-helix-helix"/>
    <property type="match status" value="1"/>
</dbReference>
<keyword evidence="3" id="KW-0479">Metal-binding</keyword>
<evidence type="ECO:0000256" key="4">
    <source>
        <dbReference type="ARBA" id="ARBA00022801"/>
    </source>
</evidence>
<evidence type="ECO:0000256" key="1">
    <source>
        <dbReference type="ARBA" id="ARBA00001946"/>
    </source>
</evidence>
<dbReference type="Gene3D" id="1.10.1220.10">
    <property type="entry name" value="Met repressor-like"/>
    <property type="match status" value="1"/>
</dbReference>
<dbReference type="GO" id="GO:0016787">
    <property type="term" value="F:hydrolase activity"/>
    <property type="evidence" value="ECO:0007669"/>
    <property type="project" value="UniProtKB-KW"/>
</dbReference>
<feature type="domain" description="Antitoxin FitA-like ribbon-helix-helix" evidence="8">
    <location>
        <begin position="2"/>
        <end position="39"/>
    </location>
</feature>
<dbReference type="GO" id="GO:0006355">
    <property type="term" value="P:regulation of DNA-templated transcription"/>
    <property type="evidence" value="ECO:0007669"/>
    <property type="project" value="InterPro"/>
</dbReference>
<keyword evidence="10" id="KW-1185">Reference proteome</keyword>
<dbReference type="AlphaFoldDB" id="A0A6A6D4H9"/>
<dbReference type="PANTHER" id="PTHR33653:SF1">
    <property type="entry name" value="RIBONUCLEASE VAPC2"/>
    <property type="match status" value="1"/>
</dbReference>
<dbReference type="InterPro" id="IPR010985">
    <property type="entry name" value="Ribbon_hlx_hlx"/>
</dbReference>
<evidence type="ECO:0000259" key="8">
    <source>
        <dbReference type="Pfam" id="PF22513"/>
    </source>
</evidence>
<dbReference type="InterPro" id="IPR002716">
    <property type="entry name" value="PIN_dom"/>
</dbReference>
<comment type="cofactor">
    <cofactor evidence="1">
        <name>Mg(2+)</name>
        <dbReference type="ChEBI" id="CHEBI:18420"/>
    </cofactor>
</comment>
<dbReference type="Pfam" id="PF01850">
    <property type="entry name" value="PIN"/>
    <property type="match status" value="1"/>
</dbReference>
<accession>A0A6A6D4H9</accession>
<dbReference type="OrthoDB" id="10614061at2759"/>
<dbReference type="PANTHER" id="PTHR33653">
    <property type="entry name" value="RIBONUCLEASE VAPC2"/>
    <property type="match status" value="1"/>
</dbReference>
<sequence length="210" mass="23028">MASLLIRNVDEALREQLKARARRHRRSVEEEARELLRAAMARDTAGSETLPAIAERLFGAERGFDLVLPPRGTERDRPPLFGEDEGPDAAVRRFLAAQRLETLFLPSLVVAEIRYGLARLPEGQRRADLESLFERFLAEGFADRILVLDASCVARYARARAAREAAGRPIALADALIGGMALAHGATLATRNTTDFEGLGATLVNPWEAA</sequence>
<dbReference type="InterPro" id="IPR053853">
    <property type="entry name" value="FitA-like_RHH"/>
</dbReference>
<feature type="domain" description="PIN" evidence="7">
    <location>
        <begin position="84"/>
        <end position="193"/>
    </location>
</feature>
<evidence type="ECO:0000256" key="5">
    <source>
        <dbReference type="ARBA" id="ARBA00022842"/>
    </source>
</evidence>
<dbReference type="Pfam" id="PF22513">
    <property type="entry name" value="FitA-like_RHH"/>
    <property type="match status" value="1"/>
</dbReference>
<evidence type="ECO:0000256" key="2">
    <source>
        <dbReference type="ARBA" id="ARBA00022722"/>
    </source>
</evidence>
<name>A0A6A6D4H9_9PEZI</name>
<keyword evidence="5" id="KW-0460">Magnesium</keyword>
<protein>
    <submittedName>
        <fullName evidence="9">Uncharacterized protein</fullName>
    </submittedName>
</protein>
<organism evidence="9 10">
    <name type="scientific">Zopfia rhizophila CBS 207.26</name>
    <dbReference type="NCBI Taxonomy" id="1314779"/>
    <lineage>
        <taxon>Eukaryota</taxon>
        <taxon>Fungi</taxon>
        <taxon>Dikarya</taxon>
        <taxon>Ascomycota</taxon>
        <taxon>Pezizomycotina</taxon>
        <taxon>Dothideomycetes</taxon>
        <taxon>Dothideomycetes incertae sedis</taxon>
        <taxon>Zopfiaceae</taxon>
        <taxon>Zopfia</taxon>
    </lineage>
</organism>
<dbReference type="EMBL" id="ML995251">
    <property type="protein sequence ID" value="KAF2174331.1"/>
    <property type="molecule type" value="Genomic_DNA"/>
</dbReference>